<feature type="domain" description="Acyltransferase 3" evidence="2">
    <location>
        <begin position="45"/>
        <end position="443"/>
    </location>
</feature>
<dbReference type="PANTHER" id="PTHR23028">
    <property type="entry name" value="ACETYLTRANSFERASE"/>
    <property type="match status" value="1"/>
</dbReference>
<feature type="transmembrane region" description="Helical" evidence="1">
    <location>
        <begin position="93"/>
        <end position="114"/>
    </location>
</feature>
<dbReference type="InterPro" id="IPR002656">
    <property type="entry name" value="Acyl_transf_3_dom"/>
</dbReference>
<organism evidence="3 4">
    <name type="scientific">Scytalidium lignicola</name>
    <name type="common">Hyphomycete</name>
    <dbReference type="NCBI Taxonomy" id="5539"/>
    <lineage>
        <taxon>Eukaryota</taxon>
        <taxon>Fungi</taxon>
        <taxon>Dikarya</taxon>
        <taxon>Ascomycota</taxon>
        <taxon>Pezizomycotina</taxon>
        <taxon>Leotiomycetes</taxon>
        <taxon>Leotiomycetes incertae sedis</taxon>
        <taxon>Scytalidium</taxon>
    </lineage>
</organism>
<proteinExistence type="predicted"/>
<keyword evidence="1" id="KW-1133">Transmembrane helix</keyword>
<reference evidence="3 4" key="1">
    <citation type="submission" date="2018-05" db="EMBL/GenBank/DDBJ databases">
        <title>Draft genome sequence of Scytalidium lignicola DSM 105466, a ubiquitous saprotrophic fungus.</title>
        <authorList>
            <person name="Buettner E."/>
            <person name="Gebauer A.M."/>
            <person name="Hofrichter M."/>
            <person name="Liers C."/>
            <person name="Kellner H."/>
        </authorList>
    </citation>
    <scope>NUCLEOTIDE SEQUENCE [LARGE SCALE GENOMIC DNA]</scope>
    <source>
        <strain evidence="3 4">DSM 105466</strain>
    </source>
</reference>
<feature type="non-terminal residue" evidence="3">
    <location>
        <position position="467"/>
    </location>
</feature>
<gene>
    <name evidence="3" type="ORF">B7463_g5002</name>
</gene>
<feature type="transmembrane region" description="Helical" evidence="1">
    <location>
        <begin position="422"/>
        <end position="443"/>
    </location>
</feature>
<dbReference type="EMBL" id="NCSJ02000078">
    <property type="protein sequence ID" value="RFU31326.1"/>
    <property type="molecule type" value="Genomic_DNA"/>
</dbReference>
<keyword evidence="1" id="KW-0812">Transmembrane</keyword>
<comment type="caution">
    <text evidence="3">The sequence shown here is derived from an EMBL/GenBank/DDBJ whole genome shotgun (WGS) entry which is preliminary data.</text>
</comment>
<dbReference type="OrthoDB" id="5819582at2759"/>
<dbReference type="InterPro" id="IPR050879">
    <property type="entry name" value="Acyltransferase_3"/>
</dbReference>
<dbReference type="STRING" id="5539.A0A3E2HD40"/>
<evidence type="ECO:0000313" key="3">
    <source>
        <dbReference type="EMBL" id="RFU31326.1"/>
    </source>
</evidence>
<sequence length="467" mass="52305">MGTGLQGKAVLLRPGRRVLQKVAHALIPSFADSNSKPVRLHPTSYLDGLRGVASFIVFMGHYTESTIGWFTEPYGLYEDNAPSSPLQLPFIRVLYSGRPMVSIFFIISGFVLSYKPLKQIHAQQYEDIAHTLSSSVFRRAMRLFLPSLINMLITAVGIYSGITAPTYGEQFPTLSLQLKAWYNICWKFIGASWLLDSHDLPRLNPALWTIPVEFAQSLLLFLAVLGLSRCTTQARFILLGLISVFCFQTGRHHTIEFLGGMFFAEVVLLQNASTPSPPPNLDILPMHVEEKPIVAAESNSQVKPYLVQAFWLANLACGLYIASWTNHHVEGVWGLRFLNAHTPAPYKGQRIWFCLGAFQIVGACTQVRTLQRLFASPVPQYLGNISYALYLMHNVCLQSLQPQFGPFIDEYIGTATLGARHMVWLTGLVLYLPVIICVSDLFWRVVDIPTVKLARWLEGKCVLKTSP</sequence>
<evidence type="ECO:0000259" key="2">
    <source>
        <dbReference type="Pfam" id="PF01757"/>
    </source>
</evidence>
<dbReference type="PANTHER" id="PTHR23028:SF134">
    <property type="entry name" value="PUTATIVE (AFU_ORTHOLOGUE AFUA_4G08520)-RELATED"/>
    <property type="match status" value="1"/>
</dbReference>
<feature type="non-terminal residue" evidence="3">
    <location>
        <position position="1"/>
    </location>
</feature>
<keyword evidence="1" id="KW-0472">Membrane</keyword>
<evidence type="ECO:0000313" key="4">
    <source>
        <dbReference type="Proteomes" id="UP000258309"/>
    </source>
</evidence>
<feature type="transmembrane region" description="Helical" evidence="1">
    <location>
        <begin position="143"/>
        <end position="162"/>
    </location>
</feature>
<dbReference type="Proteomes" id="UP000258309">
    <property type="component" value="Unassembled WGS sequence"/>
</dbReference>
<feature type="transmembrane region" description="Helical" evidence="1">
    <location>
        <begin position="206"/>
        <end position="227"/>
    </location>
</feature>
<accession>A0A3E2HD40</accession>
<name>A0A3E2HD40_SCYLI</name>
<dbReference type="GO" id="GO:0016747">
    <property type="term" value="F:acyltransferase activity, transferring groups other than amino-acyl groups"/>
    <property type="evidence" value="ECO:0007669"/>
    <property type="project" value="InterPro"/>
</dbReference>
<dbReference type="Pfam" id="PF01757">
    <property type="entry name" value="Acyl_transf_3"/>
    <property type="match status" value="1"/>
</dbReference>
<keyword evidence="4" id="KW-1185">Reference proteome</keyword>
<protein>
    <recommendedName>
        <fullName evidence="2">Acyltransferase 3 domain-containing protein</fullName>
    </recommendedName>
</protein>
<dbReference type="OMA" id="QITWPWA"/>
<evidence type="ECO:0000256" key="1">
    <source>
        <dbReference type="SAM" id="Phobius"/>
    </source>
</evidence>
<dbReference type="AlphaFoldDB" id="A0A3E2HD40"/>